<evidence type="ECO:0000256" key="10">
    <source>
        <dbReference type="ARBA" id="ARBA00023004"/>
    </source>
</evidence>
<evidence type="ECO:0000256" key="13">
    <source>
        <dbReference type="PIRSR" id="PIRSR602401-1"/>
    </source>
</evidence>
<dbReference type="InterPro" id="IPR036396">
    <property type="entry name" value="Cyt_P450_sf"/>
</dbReference>
<keyword evidence="14" id="KW-0812">Transmembrane</keyword>
<evidence type="ECO:0000256" key="9">
    <source>
        <dbReference type="ARBA" id="ARBA00023002"/>
    </source>
</evidence>
<evidence type="ECO:0000313" key="15">
    <source>
        <dbReference type="EMBL" id="VVC43865.1"/>
    </source>
</evidence>
<evidence type="ECO:0000256" key="2">
    <source>
        <dbReference type="ARBA" id="ARBA00004174"/>
    </source>
</evidence>
<dbReference type="FunFam" id="1.10.630.10:FF:000042">
    <property type="entry name" value="Cytochrome P450"/>
    <property type="match status" value="1"/>
</dbReference>
<keyword evidence="10 13" id="KW-0408">Iron</keyword>
<keyword evidence="14" id="KW-1133">Transmembrane helix</keyword>
<dbReference type="GO" id="GO:0005789">
    <property type="term" value="C:endoplasmic reticulum membrane"/>
    <property type="evidence" value="ECO:0007669"/>
    <property type="project" value="UniProtKB-SubCell"/>
</dbReference>
<evidence type="ECO:0000256" key="6">
    <source>
        <dbReference type="ARBA" id="ARBA00022723"/>
    </source>
</evidence>
<evidence type="ECO:0000256" key="7">
    <source>
        <dbReference type="ARBA" id="ARBA00022824"/>
    </source>
</evidence>
<dbReference type="GO" id="GO:0016705">
    <property type="term" value="F:oxidoreductase activity, acting on paired donors, with incorporation or reduction of molecular oxygen"/>
    <property type="evidence" value="ECO:0007669"/>
    <property type="project" value="InterPro"/>
</dbReference>
<evidence type="ECO:0000313" key="16">
    <source>
        <dbReference type="Proteomes" id="UP000325440"/>
    </source>
</evidence>
<protein>
    <submittedName>
        <fullName evidence="15">Cytochrome P450, E-class, group I,Cytochrome P450,Cytochrome P450, conserved site</fullName>
    </submittedName>
</protein>
<dbReference type="InterPro" id="IPR017972">
    <property type="entry name" value="Cyt_P450_CS"/>
</dbReference>
<feature type="binding site" description="axial binding residue" evidence="13">
    <location>
        <position position="455"/>
    </location>
    <ligand>
        <name>heme</name>
        <dbReference type="ChEBI" id="CHEBI:30413"/>
    </ligand>
    <ligandPart>
        <name>Fe</name>
        <dbReference type="ChEBI" id="CHEBI:18248"/>
    </ligandPart>
</feature>
<dbReference type="SUPFAM" id="SSF48264">
    <property type="entry name" value="Cytochrome P450"/>
    <property type="match status" value="2"/>
</dbReference>
<keyword evidence="7" id="KW-0256">Endoplasmic reticulum</keyword>
<keyword evidence="8" id="KW-0492">Microsome</keyword>
<accession>A0A5E4NMW4</accession>
<proteinExistence type="inferred from homology"/>
<evidence type="ECO:0000256" key="5">
    <source>
        <dbReference type="ARBA" id="ARBA00022617"/>
    </source>
</evidence>
<dbReference type="InterPro" id="IPR001128">
    <property type="entry name" value="Cyt_P450"/>
</dbReference>
<organism evidence="15 16">
    <name type="scientific">Cinara cedri</name>
    <dbReference type="NCBI Taxonomy" id="506608"/>
    <lineage>
        <taxon>Eukaryota</taxon>
        <taxon>Metazoa</taxon>
        <taxon>Ecdysozoa</taxon>
        <taxon>Arthropoda</taxon>
        <taxon>Hexapoda</taxon>
        <taxon>Insecta</taxon>
        <taxon>Pterygota</taxon>
        <taxon>Neoptera</taxon>
        <taxon>Paraneoptera</taxon>
        <taxon>Hemiptera</taxon>
        <taxon>Sternorrhyncha</taxon>
        <taxon>Aphidomorpha</taxon>
        <taxon>Aphidoidea</taxon>
        <taxon>Aphididae</taxon>
        <taxon>Lachninae</taxon>
        <taxon>Cinara</taxon>
    </lineage>
</organism>
<dbReference type="Pfam" id="PF00067">
    <property type="entry name" value="p450"/>
    <property type="match status" value="2"/>
</dbReference>
<dbReference type="GO" id="GO:0004497">
    <property type="term" value="F:monooxygenase activity"/>
    <property type="evidence" value="ECO:0007669"/>
    <property type="project" value="UniProtKB-KW"/>
</dbReference>
<name>A0A5E4NMW4_9HEMI</name>
<keyword evidence="16" id="KW-1185">Reference proteome</keyword>
<dbReference type="GO" id="GO:0020037">
    <property type="term" value="F:heme binding"/>
    <property type="evidence" value="ECO:0007669"/>
    <property type="project" value="InterPro"/>
</dbReference>
<dbReference type="PRINTS" id="PR00385">
    <property type="entry name" value="P450"/>
</dbReference>
<comment type="cofactor">
    <cofactor evidence="1 13">
        <name>heme</name>
        <dbReference type="ChEBI" id="CHEBI:30413"/>
    </cofactor>
</comment>
<evidence type="ECO:0000256" key="11">
    <source>
        <dbReference type="ARBA" id="ARBA00023033"/>
    </source>
</evidence>
<evidence type="ECO:0000256" key="12">
    <source>
        <dbReference type="ARBA" id="ARBA00023136"/>
    </source>
</evidence>
<gene>
    <name evidence="15" type="ORF">CINCED_3A014999</name>
</gene>
<dbReference type="AlphaFoldDB" id="A0A5E4NMW4"/>
<dbReference type="OrthoDB" id="2789670at2759"/>
<keyword evidence="11" id="KW-0503">Monooxygenase</keyword>
<keyword evidence="12 14" id="KW-0472">Membrane</keyword>
<keyword evidence="9" id="KW-0560">Oxidoreductase</keyword>
<keyword evidence="6 13" id="KW-0479">Metal-binding</keyword>
<dbReference type="EMBL" id="CABPRJ010002373">
    <property type="protein sequence ID" value="VVC43865.1"/>
    <property type="molecule type" value="Genomic_DNA"/>
</dbReference>
<dbReference type="PANTHER" id="PTHR24292:SF54">
    <property type="entry name" value="CYP9F3-RELATED"/>
    <property type="match status" value="1"/>
</dbReference>
<evidence type="ECO:0000256" key="14">
    <source>
        <dbReference type="SAM" id="Phobius"/>
    </source>
</evidence>
<dbReference type="InterPro" id="IPR002401">
    <property type="entry name" value="Cyt_P450_E_grp-I"/>
</dbReference>
<comment type="similarity">
    <text evidence="4">Belongs to the cytochrome P450 family.</text>
</comment>
<dbReference type="CDD" id="cd11056">
    <property type="entry name" value="CYP6-like"/>
    <property type="match status" value="1"/>
</dbReference>
<dbReference type="Gene3D" id="1.10.630.10">
    <property type="entry name" value="Cytochrome P450"/>
    <property type="match status" value="2"/>
</dbReference>
<dbReference type="PRINTS" id="PR00463">
    <property type="entry name" value="EP450I"/>
</dbReference>
<comment type="subcellular location">
    <subcellularLocation>
        <location evidence="3">Endoplasmic reticulum membrane</location>
        <topology evidence="3">Peripheral membrane protein</topology>
    </subcellularLocation>
    <subcellularLocation>
        <location evidence="2">Microsome membrane</location>
        <topology evidence="2">Peripheral membrane protein</topology>
    </subcellularLocation>
</comment>
<sequence length="726" mass="83932">MFLFCSGWWLYITVTCSIICIVIYNFCTSTFSKWEKLNVPYVRPIPLFGNYFKVALGFEHQLDLYKRIYNEFTGHKYAGLFQMRTPYLMIRDPEIINRIIIRDFSYFPNHGVYTDLSVNPLSSSLFNTETPQWNAARHKLSPAFTSGKLKLMYEQIKECGDELMKNISKSVLEHTNNEMEVVDVLGKFSTDVIGTCAFGLQLNAINDDNSEFRKYGKSLFTPSLRVLLRELSLMISPALLKVIKIKEFPAEACEFFHSVFHETITYREKNNIVRNDFVQALMQTRRDLVLNENVHPNDKLTETHILANAFGIFFAGSDTVSTVLSFCLYELALAKNIQDKCREEIKSQISKHNGVIDYTFLTDLNYLDMVLKETLRKYPPDYTLSRQAAQTYHVPYDSLVIEKGQNIIIPLHSLHYDPQYYPNPEVFDPERFSPEEKSKLVKGTYLPFGDGPRICIGIRFAEMEMKLALFEILSKFELEPCGKTDIPLKFNKKAIMVMPENGIWLKFKEIFNKLTETHILANAFGIFFAGSDTVSTVLSFCLYELALAKNIQDKCREEIKSQISKHNGVIDYTFLTDLNYLDMVLKETLRKYPPGYTLSRQAAQTYHVPYDSLVIEKGQNIIIPLHSLHYDPQYYPNPEVFDPERFSPEEKSKLVKGTYLPFGDGPRICIGIRFAEMEMKLALFEILSKFELEPCGKTDIPLKFNKKAIMVMPENGIWLKFKEIFS</sequence>
<evidence type="ECO:0000256" key="8">
    <source>
        <dbReference type="ARBA" id="ARBA00022848"/>
    </source>
</evidence>
<dbReference type="InterPro" id="IPR050476">
    <property type="entry name" value="Insect_CytP450_Detox"/>
</dbReference>
<dbReference type="PANTHER" id="PTHR24292">
    <property type="entry name" value="CYTOCHROME P450"/>
    <property type="match status" value="1"/>
</dbReference>
<evidence type="ECO:0000256" key="4">
    <source>
        <dbReference type="ARBA" id="ARBA00010617"/>
    </source>
</evidence>
<reference evidence="15 16" key="1">
    <citation type="submission" date="2019-08" db="EMBL/GenBank/DDBJ databases">
        <authorList>
            <person name="Alioto T."/>
            <person name="Alioto T."/>
            <person name="Gomez Garrido J."/>
        </authorList>
    </citation>
    <scope>NUCLEOTIDE SEQUENCE [LARGE SCALE GENOMIC DNA]</scope>
</reference>
<dbReference type="GO" id="GO:0005506">
    <property type="term" value="F:iron ion binding"/>
    <property type="evidence" value="ECO:0007669"/>
    <property type="project" value="InterPro"/>
</dbReference>
<keyword evidence="5 13" id="KW-0349">Heme</keyword>
<evidence type="ECO:0000256" key="1">
    <source>
        <dbReference type="ARBA" id="ARBA00001971"/>
    </source>
</evidence>
<dbReference type="Proteomes" id="UP000325440">
    <property type="component" value="Unassembled WGS sequence"/>
</dbReference>
<feature type="transmembrane region" description="Helical" evidence="14">
    <location>
        <begin position="6"/>
        <end position="27"/>
    </location>
</feature>
<evidence type="ECO:0000256" key="3">
    <source>
        <dbReference type="ARBA" id="ARBA00004406"/>
    </source>
</evidence>
<dbReference type="PROSITE" id="PS00086">
    <property type="entry name" value="CYTOCHROME_P450"/>
    <property type="match status" value="2"/>
</dbReference>